<keyword evidence="1 4" id="KW-0597">Phosphoprotein</keyword>
<evidence type="ECO:0000256" key="1">
    <source>
        <dbReference type="ARBA" id="ARBA00022553"/>
    </source>
</evidence>
<comment type="caution">
    <text evidence="8">The sequence shown here is derived from an EMBL/GenBank/DDBJ whole genome shotgun (WGS) entry which is preliminary data.</text>
</comment>
<dbReference type="CDD" id="cd17574">
    <property type="entry name" value="REC_OmpR"/>
    <property type="match status" value="1"/>
</dbReference>
<evidence type="ECO:0000256" key="3">
    <source>
        <dbReference type="ARBA" id="ARBA00023125"/>
    </source>
</evidence>
<dbReference type="InterPro" id="IPR036388">
    <property type="entry name" value="WH-like_DNA-bd_sf"/>
</dbReference>
<keyword evidence="3 5" id="KW-0238">DNA-binding</keyword>
<accession>A0ABW8EVY8</accession>
<dbReference type="SUPFAM" id="SSF52172">
    <property type="entry name" value="CheY-like"/>
    <property type="match status" value="1"/>
</dbReference>
<dbReference type="SMART" id="SM00448">
    <property type="entry name" value="REC"/>
    <property type="match status" value="1"/>
</dbReference>
<reference evidence="8 9" key="1">
    <citation type="submission" date="2024-10" db="EMBL/GenBank/DDBJ databases">
        <title>The Natural Products Discovery Center: Release of the First 8490 Sequenced Strains for Exploring Actinobacteria Biosynthetic Diversity.</title>
        <authorList>
            <person name="Kalkreuter E."/>
            <person name="Kautsar S.A."/>
            <person name="Yang D."/>
            <person name="Bader C.D."/>
            <person name="Teijaro C.N."/>
            <person name="Fluegel L."/>
            <person name="Davis C.M."/>
            <person name="Simpson J.R."/>
            <person name="Lauterbach L."/>
            <person name="Steele A.D."/>
            <person name="Gui C."/>
            <person name="Meng S."/>
            <person name="Li G."/>
            <person name="Viehrig K."/>
            <person name="Ye F."/>
            <person name="Su P."/>
            <person name="Kiefer A.F."/>
            <person name="Nichols A."/>
            <person name="Cepeda A.J."/>
            <person name="Yan W."/>
            <person name="Fan B."/>
            <person name="Jiang Y."/>
            <person name="Adhikari A."/>
            <person name="Zheng C.-J."/>
            <person name="Schuster L."/>
            <person name="Cowan T.M."/>
            <person name="Smanski M.J."/>
            <person name="Chevrette M.G."/>
            <person name="De Carvalho L.P.S."/>
            <person name="Shen B."/>
        </authorList>
    </citation>
    <scope>NUCLEOTIDE SEQUENCE [LARGE SCALE GENOMIC DNA]</scope>
    <source>
        <strain evidence="8 9">NPDC087045</strain>
    </source>
</reference>
<protein>
    <submittedName>
        <fullName evidence="8">Response regulator transcription factor</fullName>
    </submittedName>
</protein>
<dbReference type="InterPro" id="IPR001789">
    <property type="entry name" value="Sig_transdc_resp-reg_receiver"/>
</dbReference>
<evidence type="ECO:0000259" key="7">
    <source>
        <dbReference type="PROSITE" id="PS51755"/>
    </source>
</evidence>
<dbReference type="PANTHER" id="PTHR48111:SF40">
    <property type="entry name" value="PHOSPHATE REGULON TRANSCRIPTIONAL REGULATORY PROTEIN PHOB"/>
    <property type="match status" value="1"/>
</dbReference>
<dbReference type="CDD" id="cd00383">
    <property type="entry name" value="trans_reg_C"/>
    <property type="match status" value="1"/>
</dbReference>
<sequence>MHIALLEDDPDEAQLVRHILTQAGHTCRHFPTGGSLIDALHHESFDLLILDWMLPDMTGHEVLDWVRGHLSRHVLVLLLSNRSLEEHVVLGLMAGGDDYMIKPPRRAELLARVHALSRRLQPGTEKTPASALVRDIIETGFYRLHRVLRTVQVRGKPVDLKPKEFEIACHLFGNLGGIVSRDTLVEQIWGRDLVTSRTLDTHMSQVRSKLALRPENGVKLNTIYTLGYRLDVVDPEDDI</sequence>
<gene>
    <name evidence="8" type="ORF">ACIPEN_07280</name>
</gene>
<name>A0ABW8EVY8_9BURK</name>
<dbReference type="InterPro" id="IPR016032">
    <property type="entry name" value="Sig_transdc_resp-reg_C-effctor"/>
</dbReference>
<dbReference type="PROSITE" id="PS51755">
    <property type="entry name" value="OMPR_PHOB"/>
    <property type="match status" value="1"/>
</dbReference>
<dbReference type="SMART" id="SM00862">
    <property type="entry name" value="Trans_reg_C"/>
    <property type="match status" value="1"/>
</dbReference>
<dbReference type="Proteomes" id="UP001617427">
    <property type="component" value="Unassembled WGS sequence"/>
</dbReference>
<dbReference type="PROSITE" id="PS50110">
    <property type="entry name" value="RESPONSE_REGULATORY"/>
    <property type="match status" value="1"/>
</dbReference>
<dbReference type="Gene3D" id="3.40.50.2300">
    <property type="match status" value="1"/>
</dbReference>
<dbReference type="EMBL" id="JBIUZV010000003">
    <property type="protein sequence ID" value="MFJ3045611.1"/>
    <property type="molecule type" value="Genomic_DNA"/>
</dbReference>
<dbReference type="Gene3D" id="1.10.10.10">
    <property type="entry name" value="Winged helix-like DNA-binding domain superfamily/Winged helix DNA-binding domain"/>
    <property type="match status" value="1"/>
</dbReference>
<evidence type="ECO:0000256" key="5">
    <source>
        <dbReference type="PROSITE-ProRule" id="PRU01091"/>
    </source>
</evidence>
<evidence type="ECO:0000313" key="9">
    <source>
        <dbReference type="Proteomes" id="UP001617427"/>
    </source>
</evidence>
<organism evidence="8 9">
    <name type="scientific">Herbaspirillum chlorophenolicum</name>
    <dbReference type="NCBI Taxonomy" id="211589"/>
    <lineage>
        <taxon>Bacteria</taxon>
        <taxon>Pseudomonadati</taxon>
        <taxon>Pseudomonadota</taxon>
        <taxon>Betaproteobacteria</taxon>
        <taxon>Burkholderiales</taxon>
        <taxon>Oxalobacteraceae</taxon>
        <taxon>Herbaspirillum</taxon>
    </lineage>
</organism>
<dbReference type="InterPro" id="IPR001867">
    <property type="entry name" value="OmpR/PhoB-type_DNA-bd"/>
</dbReference>
<evidence type="ECO:0000313" key="8">
    <source>
        <dbReference type="EMBL" id="MFJ3045611.1"/>
    </source>
</evidence>
<dbReference type="SUPFAM" id="SSF46894">
    <property type="entry name" value="C-terminal effector domain of the bipartite response regulators"/>
    <property type="match status" value="1"/>
</dbReference>
<feature type="domain" description="OmpR/PhoB-type" evidence="7">
    <location>
        <begin position="134"/>
        <end position="232"/>
    </location>
</feature>
<evidence type="ECO:0000259" key="6">
    <source>
        <dbReference type="PROSITE" id="PS50110"/>
    </source>
</evidence>
<keyword evidence="9" id="KW-1185">Reference proteome</keyword>
<dbReference type="Pfam" id="PF00486">
    <property type="entry name" value="Trans_reg_C"/>
    <property type="match status" value="1"/>
</dbReference>
<feature type="domain" description="Response regulatory" evidence="6">
    <location>
        <begin position="2"/>
        <end position="117"/>
    </location>
</feature>
<feature type="modified residue" description="4-aspartylphosphate" evidence="4">
    <location>
        <position position="51"/>
    </location>
</feature>
<dbReference type="Pfam" id="PF00072">
    <property type="entry name" value="Response_reg"/>
    <property type="match status" value="1"/>
</dbReference>
<dbReference type="InterPro" id="IPR011006">
    <property type="entry name" value="CheY-like_superfamily"/>
</dbReference>
<proteinExistence type="predicted"/>
<keyword evidence="2" id="KW-0902">Two-component regulatory system</keyword>
<dbReference type="PANTHER" id="PTHR48111">
    <property type="entry name" value="REGULATOR OF RPOS"/>
    <property type="match status" value="1"/>
</dbReference>
<evidence type="ECO:0000256" key="2">
    <source>
        <dbReference type="ARBA" id="ARBA00023012"/>
    </source>
</evidence>
<dbReference type="RefSeq" id="WP_050469711.1">
    <property type="nucleotide sequence ID" value="NZ_JBIUZV010000003.1"/>
</dbReference>
<dbReference type="InterPro" id="IPR039420">
    <property type="entry name" value="WalR-like"/>
</dbReference>
<dbReference type="Gene3D" id="6.10.250.690">
    <property type="match status" value="1"/>
</dbReference>
<feature type="DNA-binding region" description="OmpR/PhoB-type" evidence="5">
    <location>
        <begin position="134"/>
        <end position="232"/>
    </location>
</feature>
<evidence type="ECO:0000256" key="4">
    <source>
        <dbReference type="PROSITE-ProRule" id="PRU00169"/>
    </source>
</evidence>